<protein>
    <submittedName>
        <fullName evidence="1">Uncharacterized protein</fullName>
    </submittedName>
</protein>
<dbReference type="Proteomes" id="UP001139477">
    <property type="component" value="Unassembled WGS sequence"/>
</dbReference>
<dbReference type="RefSeq" id="WP_253329411.1">
    <property type="nucleotide sequence ID" value="NZ_JAMYXC010000029.1"/>
</dbReference>
<name>A0A9X2FUD5_9RHOB</name>
<evidence type="ECO:0000313" key="2">
    <source>
        <dbReference type="Proteomes" id="UP001139477"/>
    </source>
</evidence>
<comment type="caution">
    <text evidence="1">The sequence shown here is derived from an EMBL/GenBank/DDBJ whole genome shotgun (WGS) entry which is preliminary data.</text>
</comment>
<gene>
    <name evidence="1" type="ORF">NHG85_02245</name>
</gene>
<dbReference type="EMBL" id="JAMYXC010000029">
    <property type="protein sequence ID" value="MCP1167358.1"/>
    <property type="molecule type" value="Genomic_DNA"/>
</dbReference>
<evidence type="ECO:0000313" key="1">
    <source>
        <dbReference type="EMBL" id="MCP1167358.1"/>
    </source>
</evidence>
<proteinExistence type="predicted"/>
<organism evidence="1 2">
    <name type="scientific">Limimaricola litoreus</name>
    <dbReference type="NCBI Taxonomy" id="2955316"/>
    <lineage>
        <taxon>Bacteria</taxon>
        <taxon>Pseudomonadati</taxon>
        <taxon>Pseudomonadota</taxon>
        <taxon>Alphaproteobacteria</taxon>
        <taxon>Rhodobacterales</taxon>
        <taxon>Paracoccaceae</taxon>
        <taxon>Limimaricola</taxon>
    </lineage>
</organism>
<accession>A0A9X2FUD5</accession>
<dbReference type="AlphaFoldDB" id="A0A9X2FUD5"/>
<keyword evidence="2" id="KW-1185">Reference proteome</keyword>
<reference evidence="1" key="1">
    <citation type="submission" date="2022-06" db="EMBL/GenBank/DDBJ databases">
        <title>Limimaricola sediminis sp. nov., isolated from an intertidal sediment.</title>
        <authorList>
            <person name="Shao X."/>
        </authorList>
    </citation>
    <scope>NUCLEOTIDE SEQUENCE</scope>
    <source>
        <strain evidence="1">ASW11-118</strain>
    </source>
</reference>
<sequence>MLSGVKPRVFAVPKRHGVVDYDNLPMAALPMFGLPSFNLGGRLGKMATHTLVVDRRPGRYMIEQ</sequence>